<evidence type="ECO:0000313" key="4">
    <source>
        <dbReference type="EMBL" id="RZB52734.1"/>
    </source>
</evidence>
<evidence type="ECO:0000259" key="3">
    <source>
        <dbReference type="Pfam" id="PF03372"/>
    </source>
</evidence>
<organism evidence="4 5">
    <name type="scientific">Glycine soja</name>
    <name type="common">Wild soybean</name>
    <dbReference type="NCBI Taxonomy" id="3848"/>
    <lineage>
        <taxon>Eukaryota</taxon>
        <taxon>Viridiplantae</taxon>
        <taxon>Streptophyta</taxon>
        <taxon>Embryophyta</taxon>
        <taxon>Tracheophyta</taxon>
        <taxon>Spermatophyta</taxon>
        <taxon>Magnoliopsida</taxon>
        <taxon>eudicotyledons</taxon>
        <taxon>Gunneridae</taxon>
        <taxon>Pentapetalae</taxon>
        <taxon>rosids</taxon>
        <taxon>fabids</taxon>
        <taxon>Fabales</taxon>
        <taxon>Fabaceae</taxon>
        <taxon>Papilionoideae</taxon>
        <taxon>50 kb inversion clade</taxon>
        <taxon>NPAAA clade</taxon>
        <taxon>indigoferoid/millettioid clade</taxon>
        <taxon>Phaseoleae</taxon>
        <taxon>Glycine</taxon>
        <taxon>Glycine subgen. Soja</taxon>
    </lineage>
</organism>
<keyword evidence="2" id="KW-0472">Membrane</keyword>
<evidence type="ECO:0000256" key="1">
    <source>
        <dbReference type="SAM" id="Coils"/>
    </source>
</evidence>
<dbReference type="Gene3D" id="3.60.10.10">
    <property type="entry name" value="Endonuclease/exonuclease/phosphatase"/>
    <property type="match status" value="1"/>
</dbReference>
<keyword evidence="2" id="KW-0812">Transmembrane</keyword>
<feature type="coiled-coil region" evidence="1">
    <location>
        <begin position="271"/>
        <end position="298"/>
    </location>
</feature>
<keyword evidence="2" id="KW-1133">Transmembrane helix</keyword>
<dbReference type="PANTHER" id="PTHR33710:SF64">
    <property type="entry name" value="ENDONUCLEASE_EXONUCLEASE_PHOSPHATASE DOMAIN-CONTAINING PROTEIN"/>
    <property type="match status" value="1"/>
</dbReference>
<dbReference type="Pfam" id="PF03372">
    <property type="entry name" value="Exo_endo_phos"/>
    <property type="match status" value="1"/>
</dbReference>
<dbReference type="InterPro" id="IPR005135">
    <property type="entry name" value="Endo/exonuclease/phosphatase"/>
</dbReference>
<feature type="domain" description="Endonuclease/exonuclease/phosphatase" evidence="3">
    <location>
        <begin position="105"/>
        <end position="212"/>
    </location>
</feature>
<keyword evidence="1" id="KW-0175">Coiled coil</keyword>
<dbReference type="Proteomes" id="UP000289340">
    <property type="component" value="Chromosome 18"/>
</dbReference>
<proteinExistence type="predicted"/>
<gene>
    <name evidence="4" type="ORF">D0Y65_048986</name>
</gene>
<accession>A0A445FVB0</accession>
<evidence type="ECO:0000256" key="2">
    <source>
        <dbReference type="SAM" id="Phobius"/>
    </source>
</evidence>
<dbReference type="PANTHER" id="PTHR33710">
    <property type="entry name" value="BNAC02G09200D PROTEIN"/>
    <property type="match status" value="1"/>
</dbReference>
<keyword evidence="5" id="KW-1185">Reference proteome</keyword>
<comment type="caution">
    <text evidence="4">The sequence shown here is derived from an EMBL/GenBank/DDBJ whole genome shotgun (WGS) entry which is preliminary data.</text>
</comment>
<feature type="transmembrane region" description="Helical" evidence="2">
    <location>
        <begin position="20"/>
        <end position="50"/>
    </location>
</feature>
<sequence>MNTWNISCKSSRLLAIHIRLLLIGSLVGFLLVCNYNLEVNVFWFLMLFYVNMKNPLKLQRSGKKLLSSYSKAFQVERRIKGHSFLLLDGTWVSEDQRLFIVNVYAPCDLPGKRILWEELRQLKLANPNGVWCFLGDFNSIRSQEERIGSSQRGANNSDISKFNAWISDMDLYEIRGFGGNFTWFRPNGSVKSRLDRFLVSDQWLALWPDTSHHVLYIDYLDHCSIILKTKLVDWGPKPFRVVDLWLNQKGQMGIPFHYLGIPIGVKSSSQVPTAREQCQFAREEAEEWKRKYDIVVREAKAAIEKAAIV</sequence>
<dbReference type="SUPFAM" id="SSF56219">
    <property type="entry name" value="DNase I-like"/>
    <property type="match status" value="1"/>
</dbReference>
<name>A0A445FVB0_GLYSO</name>
<dbReference type="GO" id="GO:0003824">
    <property type="term" value="F:catalytic activity"/>
    <property type="evidence" value="ECO:0007669"/>
    <property type="project" value="InterPro"/>
</dbReference>
<evidence type="ECO:0000313" key="5">
    <source>
        <dbReference type="Proteomes" id="UP000289340"/>
    </source>
</evidence>
<dbReference type="InterPro" id="IPR036691">
    <property type="entry name" value="Endo/exonu/phosph_ase_sf"/>
</dbReference>
<protein>
    <recommendedName>
        <fullName evidence="3">Endonuclease/exonuclease/phosphatase domain-containing protein</fullName>
    </recommendedName>
</protein>
<dbReference type="EMBL" id="QZWG01000018">
    <property type="protein sequence ID" value="RZB52734.1"/>
    <property type="molecule type" value="Genomic_DNA"/>
</dbReference>
<dbReference type="AlphaFoldDB" id="A0A445FVB0"/>
<reference evidence="4 5" key="1">
    <citation type="submission" date="2018-09" db="EMBL/GenBank/DDBJ databases">
        <title>A high-quality reference genome of wild soybean provides a powerful tool to mine soybean genomes.</title>
        <authorList>
            <person name="Xie M."/>
            <person name="Chung C.Y.L."/>
            <person name="Li M.-W."/>
            <person name="Wong F.-L."/>
            <person name="Chan T.-F."/>
            <person name="Lam H.-M."/>
        </authorList>
    </citation>
    <scope>NUCLEOTIDE SEQUENCE [LARGE SCALE GENOMIC DNA]</scope>
    <source>
        <strain evidence="5">cv. W05</strain>
        <tissue evidence="4">Hypocotyl of etiolated seedlings</tissue>
    </source>
</reference>